<feature type="compositionally biased region" description="Polar residues" evidence="4">
    <location>
        <begin position="140"/>
        <end position="153"/>
    </location>
</feature>
<dbReference type="Gene3D" id="1.25.40.20">
    <property type="entry name" value="Ankyrin repeat-containing domain"/>
    <property type="match status" value="1"/>
</dbReference>
<gene>
    <name evidence="5" type="ORF">PYX00_009721</name>
</gene>
<dbReference type="SUPFAM" id="SSF48403">
    <property type="entry name" value="Ankyrin repeat"/>
    <property type="match status" value="1"/>
</dbReference>
<evidence type="ECO:0008006" key="6">
    <source>
        <dbReference type="Google" id="ProtNLM"/>
    </source>
</evidence>
<dbReference type="GO" id="GO:0051059">
    <property type="term" value="F:NF-kappaB binding"/>
    <property type="evidence" value="ECO:0007669"/>
    <property type="project" value="TreeGrafter"/>
</dbReference>
<keyword evidence="1" id="KW-0677">Repeat</keyword>
<feature type="region of interest" description="Disordered" evidence="4">
    <location>
        <begin position="140"/>
        <end position="162"/>
    </location>
</feature>
<proteinExistence type="predicted"/>
<evidence type="ECO:0000256" key="1">
    <source>
        <dbReference type="ARBA" id="ARBA00022737"/>
    </source>
</evidence>
<dbReference type="InterPro" id="IPR002110">
    <property type="entry name" value="Ankyrin_rpt"/>
</dbReference>
<dbReference type="PROSITE" id="PS50297">
    <property type="entry name" value="ANK_REP_REGION"/>
    <property type="match status" value="4"/>
</dbReference>
<dbReference type="Pfam" id="PF12796">
    <property type="entry name" value="Ank_2"/>
    <property type="match status" value="2"/>
</dbReference>
<organism evidence="5">
    <name type="scientific">Menopon gallinae</name>
    <name type="common">poultry shaft louse</name>
    <dbReference type="NCBI Taxonomy" id="328185"/>
    <lineage>
        <taxon>Eukaryota</taxon>
        <taxon>Metazoa</taxon>
        <taxon>Ecdysozoa</taxon>
        <taxon>Arthropoda</taxon>
        <taxon>Hexapoda</taxon>
        <taxon>Insecta</taxon>
        <taxon>Pterygota</taxon>
        <taxon>Neoptera</taxon>
        <taxon>Paraneoptera</taxon>
        <taxon>Psocodea</taxon>
        <taxon>Troctomorpha</taxon>
        <taxon>Phthiraptera</taxon>
        <taxon>Amblycera</taxon>
        <taxon>Menoponidae</taxon>
        <taxon>Menopon</taxon>
    </lineage>
</organism>
<feature type="region of interest" description="Disordered" evidence="4">
    <location>
        <begin position="67"/>
        <end position="89"/>
    </location>
</feature>
<sequence>MPSKFFFMFVENNLNNETDQRTYSKSQHGMSSNKVCGKTYSESGQSFYDSGRTDSGFLSGANLVSDQNLSSDDVSSSPVSRQKSESDLDIELKKHSETYMRLDSGLDLGLNEQFSELTIEQKVNLNDLNACAKSKCSISSGFSESNSYEQNLKNKPKPSESTVCPAPQPWELYFRQDDDGDTQLHIAIIQGFIEVVFSLIRMAPHPRFLDILNDVVQSPLHLAVLTHQSRIVRQLIVSGASVERRDRHGNTPLHLACEIGDFECVKALTESIAVLEVANAGLLYSGCTQQVPQDFEERNYEGETCLHLSAYGGHLDILRHLIWFGADVNAREGKSGRTILHHAVETRNTKLLRFLLDECPIGPNGLRIDTPDYAGHTAYQLACVIDPRIARELVDRGANFQVEDISEDDHPDHNAEEAEEEISEMDNVCANLENFQRSREVVRV</sequence>
<dbReference type="SMART" id="SM00248">
    <property type="entry name" value="ANK"/>
    <property type="match status" value="6"/>
</dbReference>
<dbReference type="EMBL" id="JARGDH010000005">
    <property type="protein sequence ID" value="KAL0267462.1"/>
    <property type="molecule type" value="Genomic_DNA"/>
</dbReference>
<keyword evidence="2 3" id="KW-0040">ANK repeat</keyword>
<evidence type="ECO:0000256" key="3">
    <source>
        <dbReference type="PROSITE-ProRule" id="PRU00023"/>
    </source>
</evidence>
<evidence type="ECO:0000256" key="4">
    <source>
        <dbReference type="SAM" id="MobiDB-lite"/>
    </source>
</evidence>
<protein>
    <recommendedName>
        <fullName evidence="6">NF-kappa-B inhibitor cactus</fullName>
    </recommendedName>
</protein>
<dbReference type="PANTHER" id="PTHR46680:SF3">
    <property type="entry name" value="NF-KAPPA-B INHIBITOR CACTUS"/>
    <property type="match status" value="1"/>
</dbReference>
<dbReference type="GO" id="GO:0071356">
    <property type="term" value="P:cellular response to tumor necrosis factor"/>
    <property type="evidence" value="ECO:0007669"/>
    <property type="project" value="TreeGrafter"/>
</dbReference>
<dbReference type="GO" id="GO:0005829">
    <property type="term" value="C:cytosol"/>
    <property type="evidence" value="ECO:0007669"/>
    <property type="project" value="TreeGrafter"/>
</dbReference>
<feature type="repeat" description="ANK" evidence="3">
    <location>
        <begin position="248"/>
        <end position="280"/>
    </location>
</feature>
<dbReference type="InterPro" id="IPR036770">
    <property type="entry name" value="Ankyrin_rpt-contain_sf"/>
</dbReference>
<dbReference type="PROSITE" id="PS50088">
    <property type="entry name" value="ANK_REPEAT"/>
    <property type="match status" value="4"/>
</dbReference>
<dbReference type="AlphaFoldDB" id="A0AAW2HCR2"/>
<feature type="repeat" description="ANK" evidence="3">
    <location>
        <begin position="215"/>
        <end position="247"/>
    </location>
</feature>
<reference evidence="5" key="1">
    <citation type="journal article" date="2024" name="Gigascience">
        <title>Chromosome-level genome of the poultry shaft louse Menopon gallinae provides insight into the host-switching and adaptive evolution of parasitic lice.</title>
        <authorList>
            <person name="Xu Y."/>
            <person name="Ma L."/>
            <person name="Liu S."/>
            <person name="Liang Y."/>
            <person name="Liu Q."/>
            <person name="He Z."/>
            <person name="Tian L."/>
            <person name="Duan Y."/>
            <person name="Cai W."/>
            <person name="Li H."/>
            <person name="Song F."/>
        </authorList>
    </citation>
    <scope>NUCLEOTIDE SEQUENCE</scope>
    <source>
        <strain evidence="5">Cailab_2023a</strain>
    </source>
</reference>
<feature type="repeat" description="ANK" evidence="3">
    <location>
        <begin position="335"/>
        <end position="357"/>
    </location>
</feature>
<feature type="compositionally biased region" description="Low complexity" evidence="4">
    <location>
        <begin position="67"/>
        <end position="80"/>
    </location>
</feature>
<evidence type="ECO:0000313" key="5">
    <source>
        <dbReference type="EMBL" id="KAL0267462.1"/>
    </source>
</evidence>
<dbReference type="PRINTS" id="PR01415">
    <property type="entry name" value="ANKYRIN"/>
</dbReference>
<evidence type="ECO:0000256" key="2">
    <source>
        <dbReference type="ARBA" id="ARBA00023043"/>
    </source>
</evidence>
<dbReference type="InterPro" id="IPR051070">
    <property type="entry name" value="NF-kappa-B_inhibitor"/>
</dbReference>
<feature type="repeat" description="ANK" evidence="3">
    <location>
        <begin position="301"/>
        <end position="333"/>
    </location>
</feature>
<accession>A0AAW2HCR2</accession>
<dbReference type="PANTHER" id="PTHR46680">
    <property type="entry name" value="NF-KAPPA-B INHIBITOR ALPHA"/>
    <property type="match status" value="1"/>
</dbReference>
<name>A0AAW2HCR2_9NEOP</name>
<comment type="caution">
    <text evidence="5">The sequence shown here is derived from an EMBL/GenBank/DDBJ whole genome shotgun (WGS) entry which is preliminary data.</text>
</comment>